<evidence type="ECO:0000313" key="2">
    <source>
        <dbReference type="Proteomes" id="UP000827872"/>
    </source>
</evidence>
<reference evidence="1" key="1">
    <citation type="submission" date="2021-08" db="EMBL/GenBank/DDBJ databases">
        <title>The first chromosome-level gecko genome reveals the dynamic sex chromosomes of Neotropical dwarf geckos (Sphaerodactylidae: Sphaerodactylus).</title>
        <authorList>
            <person name="Pinto B.J."/>
            <person name="Keating S.E."/>
            <person name="Gamble T."/>
        </authorList>
    </citation>
    <scope>NUCLEOTIDE SEQUENCE</scope>
    <source>
        <strain evidence="1">TG3544</strain>
    </source>
</reference>
<keyword evidence="2" id="KW-1185">Reference proteome</keyword>
<dbReference type="Proteomes" id="UP000827872">
    <property type="component" value="Linkage Group LG06"/>
</dbReference>
<dbReference type="EMBL" id="CM037619">
    <property type="protein sequence ID" value="KAH8006723.1"/>
    <property type="molecule type" value="Genomic_DNA"/>
</dbReference>
<organism evidence="1 2">
    <name type="scientific">Sphaerodactylus townsendi</name>
    <dbReference type="NCBI Taxonomy" id="933632"/>
    <lineage>
        <taxon>Eukaryota</taxon>
        <taxon>Metazoa</taxon>
        <taxon>Chordata</taxon>
        <taxon>Craniata</taxon>
        <taxon>Vertebrata</taxon>
        <taxon>Euteleostomi</taxon>
        <taxon>Lepidosauria</taxon>
        <taxon>Squamata</taxon>
        <taxon>Bifurcata</taxon>
        <taxon>Gekkota</taxon>
        <taxon>Sphaerodactylidae</taxon>
        <taxon>Sphaerodactylus</taxon>
    </lineage>
</organism>
<sequence length="127" mass="14352">MIKLTQEHIEALLEKFGGEHNPPSIYLEVVTYLERVQGEGSRLDSELIHYEQQIVKNSEKEEGEFSSEEEAIAEEEPTFLFDGEDFKSLLAKAVMTLDHSEDPNSGQEAKVKQLRSNNSSQSCHPLS</sequence>
<evidence type="ECO:0000313" key="1">
    <source>
        <dbReference type="EMBL" id="KAH8006723.1"/>
    </source>
</evidence>
<protein>
    <submittedName>
        <fullName evidence="1">Uncharacterized protein</fullName>
    </submittedName>
</protein>
<proteinExistence type="predicted"/>
<comment type="caution">
    <text evidence="1">The sequence shown here is derived from an EMBL/GenBank/DDBJ whole genome shotgun (WGS) entry which is preliminary data.</text>
</comment>
<accession>A0ACB8FMJ7</accession>
<gene>
    <name evidence="1" type="ORF">K3G42_012165</name>
</gene>
<name>A0ACB8FMJ7_9SAUR</name>